<gene>
    <name evidence="1" type="ORF">POI8812_03005</name>
</gene>
<dbReference type="OrthoDB" id="9780674at2"/>
<dbReference type="PANTHER" id="PTHR42110:SF1">
    <property type="entry name" value="L-ASPARAGINASE, PUTATIVE (AFU_ORTHOLOGUE AFUA_3G11890)-RELATED"/>
    <property type="match status" value="1"/>
</dbReference>
<dbReference type="RefSeq" id="WP_108783381.1">
    <property type="nucleotide sequence ID" value="NZ_OMKW01000004.1"/>
</dbReference>
<sequence>MTDRSAEAVELVDVWRGGLLESVHRGHAIIMHADGNVLAEFGNADATIFPRSSCKMLQALPLLESGAADRFGLGSEQLALACASHQGALLHTERVSDWLGTLDLAESALRCGAQAPSDRAEADRLRTAGERPCQLHNNCSGKHAGFLTLSKHLSGGPDYHEVDHPVQQAVKDAFEEMTQETSPGFGIDGCSAPNHATSLRGFARALATMSDPARLSGKRGDAATRLVAAMRSHPLLVAGEGRACSELMAAMPGAVALKTGAEAVFAAILPEQKLGIALKIEDGATRASESAIAALLVRLGVADPGHPLVAKRLNPPQMNWNGIVTGHISPAETLWQDGKTLA</sequence>
<keyword evidence="2" id="KW-1185">Reference proteome</keyword>
<accession>A0A2R8AEI0</accession>
<reference evidence="1 2" key="1">
    <citation type="submission" date="2018-03" db="EMBL/GenBank/DDBJ databases">
        <authorList>
            <person name="Keele B.F."/>
        </authorList>
    </citation>
    <scope>NUCLEOTIDE SEQUENCE [LARGE SCALE GENOMIC DNA]</scope>
    <source>
        <strain evidence="1 2">CeCT 8812</strain>
    </source>
</reference>
<dbReference type="AlphaFoldDB" id="A0A2R8AEI0"/>
<evidence type="ECO:0000313" key="1">
    <source>
        <dbReference type="EMBL" id="SPF30663.1"/>
    </source>
</evidence>
<dbReference type="InterPro" id="IPR010349">
    <property type="entry name" value="Asparaginase_II"/>
</dbReference>
<dbReference type="PANTHER" id="PTHR42110">
    <property type="entry name" value="L-ASPARAGINASE, PUTATIVE (AFU_ORTHOLOGUE AFUA_3G11890)-RELATED"/>
    <property type="match status" value="1"/>
</dbReference>
<proteinExistence type="predicted"/>
<evidence type="ECO:0000313" key="2">
    <source>
        <dbReference type="Proteomes" id="UP000244932"/>
    </source>
</evidence>
<dbReference type="Proteomes" id="UP000244932">
    <property type="component" value="Unassembled WGS sequence"/>
</dbReference>
<organism evidence="1 2">
    <name type="scientific">Pontivivens insulae</name>
    <dbReference type="NCBI Taxonomy" id="1639689"/>
    <lineage>
        <taxon>Bacteria</taxon>
        <taxon>Pseudomonadati</taxon>
        <taxon>Pseudomonadota</taxon>
        <taxon>Alphaproteobacteria</taxon>
        <taxon>Rhodobacterales</taxon>
        <taxon>Paracoccaceae</taxon>
        <taxon>Pontivivens</taxon>
    </lineage>
</organism>
<protein>
    <recommendedName>
        <fullName evidence="3">Asparaginase</fullName>
    </recommendedName>
</protein>
<evidence type="ECO:0008006" key="3">
    <source>
        <dbReference type="Google" id="ProtNLM"/>
    </source>
</evidence>
<dbReference type="Pfam" id="PF06089">
    <property type="entry name" value="Asparaginase_II"/>
    <property type="match status" value="1"/>
</dbReference>
<name>A0A2R8AEI0_9RHOB</name>
<dbReference type="EMBL" id="OMKW01000004">
    <property type="protein sequence ID" value="SPF30663.1"/>
    <property type="molecule type" value="Genomic_DNA"/>
</dbReference>